<keyword evidence="2" id="KW-1185">Reference proteome</keyword>
<reference evidence="1" key="1">
    <citation type="submission" date="2021-10" db="EMBL/GenBank/DDBJ databases">
        <title>Tropical sea cucumber genome reveals ecological adaptation and Cuvierian tubules defense mechanism.</title>
        <authorList>
            <person name="Chen T."/>
        </authorList>
    </citation>
    <scope>NUCLEOTIDE SEQUENCE</scope>
    <source>
        <strain evidence="1">Nanhai2018</strain>
        <tissue evidence="1">Muscle</tissue>
    </source>
</reference>
<gene>
    <name evidence="1" type="ORF">HOLleu_43324</name>
</gene>
<proteinExistence type="predicted"/>
<comment type="caution">
    <text evidence="1">The sequence shown here is derived from an EMBL/GenBank/DDBJ whole genome shotgun (WGS) entry which is preliminary data.</text>
</comment>
<sequence length="83" mass="9126">MILGCVKTAGRWTVTLKNAGDAELLQAKSLPCAIVIGGIHLRLKHNGQCLVCNNCLSEDHFKRCPLYLCSSCGQQNRAIQYVH</sequence>
<protein>
    <submittedName>
        <fullName evidence="1">Uncharacterized protein</fullName>
    </submittedName>
</protein>
<dbReference type="Proteomes" id="UP001152320">
    <property type="component" value="Unassembled WGS sequence"/>
</dbReference>
<dbReference type="OrthoDB" id="8912020at2759"/>
<evidence type="ECO:0000313" key="1">
    <source>
        <dbReference type="EMBL" id="KAJ8018602.1"/>
    </source>
</evidence>
<evidence type="ECO:0000313" key="2">
    <source>
        <dbReference type="Proteomes" id="UP001152320"/>
    </source>
</evidence>
<dbReference type="EMBL" id="JAIZAY010000268">
    <property type="protein sequence ID" value="KAJ8018602.1"/>
    <property type="molecule type" value="Genomic_DNA"/>
</dbReference>
<dbReference type="AlphaFoldDB" id="A0A9Q1BBN3"/>
<organism evidence="1 2">
    <name type="scientific">Holothuria leucospilota</name>
    <name type="common">Black long sea cucumber</name>
    <name type="synonym">Mertensiothuria leucospilota</name>
    <dbReference type="NCBI Taxonomy" id="206669"/>
    <lineage>
        <taxon>Eukaryota</taxon>
        <taxon>Metazoa</taxon>
        <taxon>Echinodermata</taxon>
        <taxon>Eleutherozoa</taxon>
        <taxon>Echinozoa</taxon>
        <taxon>Holothuroidea</taxon>
        <taxon>Aspidochirotacea</taxon>
        <taxon>Aspidochirotida</taxon>
        <taxon>Holothuriidae</taxon>
        <taxon>Holothuria</taxon>
    </lineage>
</organism>
<accession>A0A9Q1BBN3</accession>
<name>A0A9Q1BBN3_HOLLE</name>